<gene>
    <name evidence="1" type="ORF">CO2235_200186</name>
</gene>
<accession>A0A976BCU6</accession>
<reference evidence="1 2" key="1">
    <citation type="submission" date="2018-01" db="EMBL/GenBank/DDBJ databases">
        <authorList>
            <person name="Clerissi C."/>
        </authorList>
    </citation>
    <scope>NUCLEOTIDE SEQUENCE [LARGE SCALE GENOMIC DNA]</scope>
    <source>
        <strain evidence="1">Cupriavidus oxalaticus LMG 2235</strain>
    </source>
</reference>
<dbReference type="Proteomes" id="UP000256862">
    <property type="component" value="Chromosome CO2235"/>
</dbReference>
<organism evidence="1 2">
    <name type="scientific">Cupriavidus oxalaticus</name>
    <dbReference type="NCBI Taxonomy" id="96344"/>
    <lineage>
        <taxon>Bacteria</taxon>
        <taxon>Pseudomonadati</taxon>
        <taxon>Pseudomonadota</taxon>
        <taxon>Betaproteobacteria</taxon>
        <taxon>Burkholderiales</taxon>
        <taxon>Burkholderiaceae</taxon>
        <taxon>Cupriavidus</taxon>
    </lineage>
</organism>
<name>A0A976BCU6_9BURK</name>
<dbReference type="EMBL" id="OGUS01000121">
    <property type="protein sequence ID" value="SPC14330.1"/>
    <property type="molecule type" value="Genomic_DNA"/>
</dbReference>
<protein>
    <submittedName>
        <fullName evidence="1">Uncharacterized protein</fullName>
    </submittedName>
</protein>
<comment type="caution">
    <text evidence="1">The sequence shown here is derived from an EMBL/GenBank/DDBJ whole genome shotgun (WGS) entry which is preliminary data.</text>
</comment>
<evidence type="ECO:0000313" key="1">
    <source>
        <dbReference type="EMBL" id="SPC14330.1"/>
    </source>
</evidence>
<evidence type="ECO:0000313" key="2">
    <source>
        <dbReference type="Proteomes" id="UP000256862"/>
    </source>
</evidence>
<sequence>MYQSMKLRPSTPAIDSGHRLPAIAGNARQGLVRGVGLQTFTNLTTLHLCARRHIHIVVRLGAGHPAPATAPAALPPTRTKGYLRYRHGVTIRMRYHEHLRDHQKEKA</sequence>
<proteinExistence type="predicted"/>
<dbReference type="AlphaFoldDB" id="A0A976BCU6"/>